<dbReference type="InterPro" id="IPR050714">
    <property type="entry name" value="Cobalamin_biosynth_MTase"/>
</dbReference>
<dbReference type="InterPro" id="IPR035996">
    <property type="entry name" value="4pyrrol_Methylase_sf"/>
</dbReference>
<dbReference type="Pfam" id="PF00590">
    <property type="entry name" value="TP_methylase"/>
    <property type="match status" value="1"/>
</dbReference>
<dbReference type="InterPro" id="IPR014777">
    <property type="entry name" value="4pyrrole_Mease_sub1"/>
</dbReference>
<dbReference type="PATRIC" id="fig|572479.3.peg.1552"/>
<protein>
    <submittedName>
        <fullName evidence="7">Precorrin-6y C5,15-methyltransferase (Decarboxylating), CbiE subunit</fullName>
    </submittedName>
</protein>
<dbReference type="PANTHER" id="PTHR43182">
    <property type="entry name" value="COBALT-PRECORRIN-6B C(15)-METHYLTRANSFERASE (DECARBOXYLATING)"/>
    <property type="match status" value="1"/>
</dbReference>
<keyword evidence="3" id="KW-0489">Methyltransferase</keyword>
<gene>
    <name evidence="7" type="ordered locus">Hprae_1532</name>
</gene>
<dbReference type="Proteomes" id="UP000006866">
    <property type="component" value="Chromosome"/>
</dbReference>
<dbReference type="NCBIfam" id="TIGR02467">
    <property type="entry name" value="CbiE"/>
    <property type="match status" value="1"/>
</dbReference>
<dbReference type="STRING" id="572479.Hprae_1532"/>
<proteinExistence type="predicted"/>
<keyword evidence="5" id="KW-0949">S-adenosyl-L-methionine</keyword>
<dbReference type="GO" id="GO:0008276">
    <property type="term" value="F:protein methyltransferase activity"/>
    <property type="evidence" value="ECO:0007669"/>
    <property type="project" value="InterPro"/>
</dbReference>
<dbReference type="Gene3D" id="3.40.1010.10">
    <property type="entry name" value="Cobalt-precorrin-4 Transmethylase, Domain 1"/>
    <property type="match status" value="1"/>
</dbReference>
<dbReference type="UniPathway" id="UPA00148"/>
<dbReference type="InterPro" id="IPR012818">
    <property type="entry name" value="CbiE"/>
</dbReference>
<dbReference type="AlphaFoldDB" id="E3DP26"/>
<feature type="domain" description="Tetrapyrrole methylase" evidence="6">
    <location>
        <begin position="3"/>
        <end position="192"/>
    </location>
</feature>
<keyword evidence="2" id="KW-0169">Cobalamin biosynthesis</keyword>
<accession>E3DP26</accession>
<keyword evidence="8" id="KW-1185">Reference proteome</keyword>
<dbReference type="InterPro" id="IPR000878">
    <property type="entry name" value="4pyrrol_Mease"/>
</dbReference>
<comment type="pathway">
    <text evidence="1">Cofactor biosynthesis; adenosylcobalamin biosynthesis.</text>
</comment>
<dbReference type="eggNOG" id="COG2241">
    <property type="taxonomic scope" value="Bacteria"/>
</dbReference>
<dbReference type="GO" id="GO:0009236">
    <property type="term" value="P:cobalamin biosynthetic process"/>
    <property type="evidence" value="ECO:0007669"/>
    <property type="project" value="UniProtKB-UniPathway"/>
</dbReference>
<dbReference type="CDD" id="cd11644">
    <property type="entry name" value="Precorrin-6Y-MT"/>
    <property type="match status" value="1"/>
</dbReference>
<evidence type="ECO:0000256" key="3">
    <source>
        <dbReference type="ARBA" id="ARBA00022603"/>
    </source>
</evidence>
<evidence type="ECO:0000313" key="7">
    <source>
        <dbReference type="EMBL" id="ADO77659.1"/>
    </source>
</evidence>
<dbReference type="OrthoDB" id="9780707at2"/>
<dbReference type="HOGENOM" id="CLU_089162_2_0_9"/>
<reference evidence="7 8" key="2">
    <citation type="journal article" date="2011" name="Stand. Genomic Sci.">
        <title>Complete genome sequence of the extremely halophilic Halanaerobium praevalens type strain (GSL).</title>
        <authorList>
            <person name="Ivanova N."/>
            <person name="Sikorski J."/>
            <person name="Chertkov O."/>
            <person name="Nolan M."/>
            <person name="Lucas S."/>
            <person name="Hammon N."/>
            <person name="Deshpande S."/>
            <person name="Cheng J.F."/>
            <person name="Tapia R."/>
            <person name="Han C."/>
            <person name="Goodwin L."/>
            <person name="Pitluck S."/>
            <person name="Huntemann M."/>
            <person name="Liolios K."/>
            <person name="Pagani I."/>
            <person name="Mavromatis K."/>
            <person name="Ovchinikova G."/>
            <person name="Pati A."/>
            <person name="Chen A."/>
            <person name="Palaniappan K."/>
            <person name="Land M."/>
            <person name="Hauser L."/>
            <person name="Brambilla E.M."/>
            <person name="Kannan K.P."/>
            <person name="Rohde M."/>
            <person name="Tindall B.J."/>
            <person name="Goker M."/>
            <person name="Detter J.C."/>
            <person name="Woyke T."/>
            <person name="Bristow J."/>
            <person name="Eisen J.A."/>
            <person name="Markowitz V."/>
            <person name="Hugenholtz P."/>
            <person name="Kyrpides N.C."/>
            <person name="Klenk H.P."/>
            <person name="Lapidus A."/>
        </authorList>
    </citation>
    <scope>NUCLEOTIDE SEQUENCE [LARGE SCALE GENOMIC DNA]</scope>
    <source>
        <strain evidence="8">ATCC 33744 / DSM 2228 / GSL</strain>
    </source>
</reference>
<dbReference type="GO" id="GO:0032259">
    <property type="term" value="P:methylation"/>
    <property type="evidence" value="ECO:0007669"/>
    <property type="project" value="UniProtKB-KW"/>
</dbReference>
<evidence type="ECO:0000313" key="8">
    <source>
        <dbReference type="Proteomes" id="UP000006866"/>
    </source>
</evidence>
<evidence type="ECO:0000256" key="4">
    <source>
        <dbReference type="ARBA" id="ARBA00022679"/>
    </source>
</evidence>
<evidence type="ECO:0000256" key="2">
    <source>
        <dbReference type="ARBA" id="ARBA00022573"/>
    </source>
</evidence>
<sequence>MNKVYVLGIGPGNGDYLLKKSEKIIYQMDVLIGGQRALDLFPDLEVEKIKIKTPLKDIKNYILNNYQKQKIAVLVSGDPGLYSLLNYLRRELDARILEVIPGISALQLAAAKIKINWNDLQITSLHGKDNKAKLLQLLQKNNKVGFFTDNKFPPNKIAEYLLENGVNDQEIFVFENLSYQSEKITAGTAVEIKEKKFSKLTVMIILAKNERDYKLDLEGDFSGRMEI</sequence>
<organism evidence="7 8">
    <name type="scientific">Halanaerobium praevalens (strain ATCC 33744 / DSM 2228 / GSL)</name>
    <dbReference type="NCBI Taxonomy" id="572479"/>
    <lineage>
        <taxon>Bacteria</taxon>
        <taxon>Bacillati</taxon>
        <taxon>Bacillota</taxon>
        <taxon>Clostridia</taxon>
        <taxon>Halanaerobiales</taxon>
        <taxon>Halanaerobiaceae</taxon>
        <taxon>Halanaerobium</taxon>
    </lineage>
</organism>
<dbReference type="KEGG" id="hpk:Hprae_1532"/>
<name>E3DP26_HALPG</name>
<evidence type="ECO:0000259" key="6">
    <source>
        <dbReference type="Pfam" id="PF00590"/>
    </source>
</evidence>
<dbReference type="PANTHER" id="PTHR43182:SF1">
    <property type="entry name" value="COBALT-PRECORRIN-7 C(5)-METHYLTRANSFERASE"/>
    <property type="match status" value="1"/>
</dbReference>
<dbReference type="SUPFAM" id="SSF53790">
    <property type="entry name" value="Tetrapyrrole methylase"/>
    <property type="match status" value="1"/>
</dbReference>
<keyword evidence="4" id="KW-0808">Transferase</keyword>
<dbReference type="Gene3D" id="3.30.950.10">
    <property type="entry name" value="Methyltransferase, Cobalt-precorrin-4 Transmethylase, Domain 2"/>
    <property type="match status" value="1"/>
</dbReference>
<reference evidence="8" key="1">
    <citation type="submission" date="2010-10" db="EMBL/GenBank/DDBJ databases">
        <title>The complete genome of Halanaerobium praevalens DSM 2228.</title>
        <authorList>
            <consortium name="US DOE Joint Genome Institute (JGI-PGF)"/>
            <person name="Lucas S."/>
            <person name="Copeland A."/>
            <person name="Lapidus A."/>
            <person name="Glavina del Rio T."/>
            <person name="Dalin E."/>
            <person name="Tice H."/>
            <person name="Bruce D."/>
            <person name="Goodwin L."/>
            <person name="Pitluck S."/>
            <person name="Kyrpides N."/>
            <person name="Mavromatis K."/>
            <person name="Ivanova N."/>
            <person name="Ovchinnikova G."/>
            <person name="Chertkov O."/>
            <person name="Detter J.C."/>
            <person name="Han C."/>
            <person name="Larimer F."/>
            <person name="Land M."/>
            <person name="Hauser L."/>
            <person name="Markowitz V."/>
            <person name="Cheng J.-F."/>
            <person name="Hugenholtz P."/>
            <person name="Woyke T."/>
            <person name="Wu D."/>
            <person name="Tindall B."/>
            <person name="Pomrenke H.G."/>
            <person name="Brambilla E."/>
            <person name="Klenk H.-P."/>
            <person name="Eisen J.A."/>
        </authorList>
    </citation>
    <scope>NUCLEOTIDE SEQUENCE [LARGE SCALE GENOMIC DNA]</scope>
    <source>
        <strain evidence="8">ATCC 33744 / DSM 2228 / GSL</strain>
    </source>
</reference>
<evidence type="ECO:0000256" key="1">
    <source>
        <dbReference type="ARBA" id="ARBA00004953"/>
    </source>
</evidence>
<dbReference type="InterPro" id="IPR014776">
    <property type="entry name" value="4pyrrole_Mease_sub2"/>
</dbReference>
<dbReference type="EMBL" id="CP002175">
    <property type="protein sequence ID" value="ADO77659.1"/>
    <property type="molecule type" value="Genomic_DNA"/>
</dbReference>
<dbReference type="RefSeq" id="WP_014553682.1">
    <property type="nucleotide sequence ID" value="NC_017455.1"/>
</dbReference>
<evidence type="ECO:0000256" key="5">
    <source>
        <dbReference type="ARBA" id="ARBA00022691"/>
    </source>
</evidence>